<comment type="subcellular location">
    <subcellularLocation>
        <location evidence="1">Membrane</location>
        <topology evidence="1">Multi-pass membrane protein</topology>
    </subcellularLocation>
</comment>
<keyword evidence="5" id="KW-0375">Hydrogen ion transport</keyword>
<feature type="transmembrane region" description="Helical" evidence="9">
    <location>
        <begin position="41"/>
        <end position="62"/>
    </location>
</feature>
<dbReference type="EMBL" id="JARBJD010000012">
    <property type="protein sequence ID" value="KAK2962173.1"/>
    <property type="molecule type" value="Genomic_DNA"/>
</dbReference>
<evidence type="ECO:0000256" key="6">
    <source>
        <dbReference type="ARBA" id="ARBA00022989"/>
    </source>
</evidence>
<comment type="caution">
    <text evidence="10">The sequence shown here is derived from an EMBL/GenBank/DDBJ whole genome shotgun (WGS) entry which is preliminary data.</text>
</comment>
<reference evidence="10 11" key="1">
    <citation type="journal article" date="2022" name="bioRxiv">
        <title>Genomics of Preaxostyla Flagellates Illuminates Evolutionary Transitions and the Path Towards Mitochondrial Loss.</title>
        <authorList>
            <person name="Novak L.V.F."/>
            <person name="Treitli S.C."/>
            <person name="Pyrih J."/>
            <person name="Halakuc P."/>
            <person name="Pipaliya S.V."/>
            <person name="Vacek V."/>
            <person name="Brzon O."/>
            <person name="Soukal P."/>
            <person name="Eme L."/>
            <person name="Dacks J.B."/>
            <person name="Karnkowska A."/>
            <person name="Elias M."/>
            <person name="Hampl V."/>
        </authorList>
    </citation>
    <scope>NUCLEOTIDE SEQUENCE [LARGE SCALE GENOMIC DNA]</scope>
    <source>
        <strain evidence="10">NAU3</strain>
        <tissue evidence="10">Gut</tissue>
    </source>
</reference>
<accession>A0ABQ9YEK5</accession>
<keyword evidence="8 9" id="KW-0472">Membrane</keyword>
<evidence type="ECO:0000256" key="9">
    <source>
        <dbReference type="SAM" id="Phobius"/>
    </source>
</evidence>
<evidence type="ECO:0000256" key="7">
    <source>
        <dbReference type="ARBA" id="ARBA00023065"/>
    </source>
</evidence>
<evidence type="ECO:0000256" key="8">
    <source>
        <dbReference type="ARBA" id="ARBA00023136"/>
    </source>
</evidence>
<proteinExistence type="inferred from homology"/>
<sequence length="76" mass="8566">MWDDPSNMGDGLTLGIGTLVFVALALIAIPGVKFTKQKQIYLVYSLGSIFCMWLMWFIVFIAQMNPLIEPQLKKAE</sequence>
<keyword evidence="6 9" id="KW-1133">Transmembrane helix</keyword>
<keyword evidence="3" id="KW-0813">Transport</keyword>
<protein>
    <submittedName>
        <fullName evidence="10">V-type H+-transporting ATPase subunit e</fullName>
    </submittedName>
</protein>
<comment type="similarity">
    <text evidence="2">Belongs to the V-ATPase e1/e2 subunit family.</text>
</comment>
<evidence type="ECO:0000256" key="4">
    <source>
        <dbReference type="ARBA" id="ARBA00022692"/>
    </source>
</evidence>
<dbReference type="Proteomes" id="UP001281761">
    <property type="component" value="Unassembled WGS sequence"/>
</dbReference>
<dbReference type="InterPro" id="IPR008389">
    <property type="entry name" value="ATPase_V0-cplx_e1/e2_su"/>
</dbReference>
<organism evidence="10 11">
    <name type="scientific">Blattamonas nauphoetae</name>
    <dbReference type="NCBI Taxonomy" id="2049346"/>
    <lineage>
        <taxon>Eukaryota</taxon>
        <taxon>Metamonada</taxon>
        <taxon>Preaxostyla</taxon>
        <taxon>Oxymonadida</taxon>
        <taxon>Blattamonas</taxon>
    </lineage>
</organism>
<evidence type="ECO:0000256" key="3">
    <source>
        <dbReference type="ARBA" id="ARBA00022448"/>
    </source>
</evidence>
<feature type="transmembrane region" description="Helical" evidence="9">
    <location>
        <begin position="12"/>
        <end position="29"/>
    </location>
</feature>
<dbReference type="Pfam" id="PF05493">
    <property type="entry name" value="ATP_synt_H"/>
    <property type="match status" value="1"/>
</dbReference>
<keyword evidence="11" id="KW-1185">Reference proteome</keyword>
<name>A0ABQ9YEK5_9EUKA</name>
<evidence type="ECO:0000256" key="1">
    <source>
        <dbReference type="ARBA" id="ARBA00004141"/>
    </source>
</evidence>
<evidence type="ECO:0000256" key="2">
    <source>
        <dbReference type="ARBA" id="ARBA00008328"/>
    </source>
</evidence>
<evidence type="ECO:0000256" key="5">
    <source>
        <dbReference type="ARBA" id="ARBA00022781"/>
    </source>
</evidence>
<gene>
    <name evidence="10" type="ORF">BLNAU_2833</name>
</gene>
<evidence type="ECO:0000313" key="10">
    <source>
        <dbReference type="EMBL" id="KAK2962173.1"/>
    </source>
</evidence>
<keyword evidence="7" id="KW-0406">Ion transport</keyword>
<keyword evidence="4 9" id="KW-0812">Transmembrane</keyword>
<evidence type="ECO:0000313" key="11">
    <source>
        <dbReference type="Proteomes" id="UP001281761"/>
    </source>
</evidence>